<dbReference type="Pfam" id="PF05970">
    <property type="entry name" value="PIF1"/>
    <property type="match status" value="1"/>
</dbReference>
<keyword evidence="8" id="KW-1185">Reference proteome</keyword>
<dbReference type="Gene3D" id="3.90.1720.30">
    <property type="entry name" value="PPPDE domains"/>
    <property type="match status" value="1"/>
</dbReference>
<comment type="similarity">
    <text evidence="4">Belongs to the helicase family.</text>
</comment>
<dbReference type="PANTHER" id="PTHR10492">
    <property type="match status" value="1"/>
</dbReference>
<evidence type="ECO:0000256" key="4">
    <source>
        <dbReference type="RuleBase" id="RU363044"/>
    </source>
</evidence>
<dbReference type="SUPFAM" id="SSF52540">
    <property type="entry name" value="P-loop containing nucleoside triphosphate hydrolases"/>
    <property type="match status" value="1"/>
</dbReference>
<keyword evidence="4" id="KW-0233">DNA recombination</keyword>
<dbReference type="GO" id="GO:0008233">
    <property type="term" value="F:peptidase activity"/>
    <property type="evidence" value="ECO:0007669"/>
    <property type="project" value="UniProtKB-KW"/>
</dbReference>
<proteinExistence type="inferred from homology"/>
<organism evidence="7 8">
    <name type="scientific">Glycine soja</name>
    <name type="common">Wild soybean</name>
    <dbReference type="NCBI Taxonomy" id="3848"/>
    <lineage>
        <taxon>Eukaryota</taxon>
        <taxon>Viridiplantae</taxon>
        <taxon>Streptophyta</taxon>
        <taxon>Embryophyta</taxon>
        <taxon>Tracheophyta</taxon>
        <taxon>Spermatophyta</taxon>
        <taxon>Magnoliopsida</taxon>
        <taxon>eudicotyledons</taxon>
        <taxon>Gunneridae</taxon>
        <taxon>Pentapetalae</taxon>
        <taxon>rosids</taxon>
        <taxon>fabids</taxon>
        <taxon>Fabales</taxon>
        <taxon>Fabaceae</taxon>
        <taxon>Papilionoideae</taxon>
        <taxon>50 kb inversion clade</taxon>
        <taxon>NPAAA clade</taxon>
        <taxon>indigoferoid/millettioid clade</taxon>
        <taxon>Phaseoleae</taxon>
        <taxon>Glycine</taxon>
        <taxon>Glycine subgen. Soja</taxon>
    </lineage>
</organism>
<feature type="compositionally biased region" description="Polar residues" evidence="5">
    <location>
        <begin position="960"/>
        <end position="970"/>
    </location>
</feature>
<dbReference type="EMBL" id="QZWG01000006">
    <property type="protein sequence ID" value="RZC08649.1"/>
    <property type="molecule type" value="Genomic_DNA"/>
</dbReference>
<evidence type="ECO:0000256" key="2">
    <source>
        <dbReference type="ARBA" id="ARBA00022670"/>
    </source>
</evidence>
<keyword evidence="4" id="KW-0067">ATP-binding</keyword>
<dbReference type="Proteomes" id="UP000289340">
    <property type="component" value="Chromosome 6"/>
</dbReference>
<comment type="caution">
    <text evidence="7">The sequence shown here is derived from an EMBL/GenBank/DDBJ whole genome shotgun (WGS) entry which is preliminary data.</text>
</comment>
<keyword evidence="4" id="KW-0347">Helicase</keyword>
<dbReference type="EC" id="5.6.2.3" evidence="4"/>
<dbReference type="Pfam" id="PF14214">
    <property type="entry name" value="Helitron_like_N"/>
    <property type="match status" value="1"/>
</dbReference>
<dbReference type="Pfam" id="PF05903">
    <property type="entry name" value="Peptidase_C97"/>
    <property type="match status" value="1"/>
</dbReference>
<dbReference type="GO" id="GO:0043139">
    <property type="term" value="F:5'-3' DNA helicase activity"/>
    <property type="evidence" value="ECO:0007669"/>
    <property type="project" value="UniProtKB-EC"/>
</dbReference>
<keyword evidence="3 4" id="KW-0378">Hydrolase</keyword>
<sequence length="999" mass="112131">MENHRFTSKFGPAKARSNIKRIRQQKVHLNVQDSVHASVNPTSSHIEDDYNQPKTPSHSVHATADRASHDAEDHFNICNSFENETSGSAEESQTISSVGYPNCESSHHDSSMDTGEAHIVSNLQKMLDENNAHAKSFRMAKDRLTDTQVHNVRLKLIVGQEKDGRTYNVPSVPEVAALIADRPEIISRIFKLKYEQMLSYITKNHLLGKVVGYMYTVEFQKRGLPHVHLLLFLHANNKYPSPNDIDHIISTEIPSQKDDPKLYKLVQNHMVHGPCGILRPASPCMKEGKCSRFYPKKFQATTIIDGDGYPVYRRRNTGRTITKNGYDRVTAVMVHDDNETVPHANTPNDEMKEYMDCRKPSVERLQFHLPGQHSVLCQDHDDIDDLLSNPSISESKFIAWMNTNQVFLEGLHIDDSNLMNLVLLEVEKLLKANQSSLKDYPSMPYPENANLLTHADNDLFLSELNFNNEELRSKFLNLFSQMTDQQAKIYNQIIQAVNKNEGGMFFLYGYGGTGKTFIWKTLAASLRADNKLVIMVASSGIASLLLPGGKTAHSKLKILVPIFEDSTCNIHQGTQLAELLNEASLVIWDEAPMAHKFCFEALDRSLRDVIKAKLSSDKIFGGKVMVFGGDFRQILPVIPREANTDATEKEETATFAEWILNIGDGIAGQQNDGYGSIEIPKDLLITEYDDPLYATVNSTFPNLSHHHSNHEYFQTRAILASTNETVQQEIIESQAETSIALSLCEIVGTTTNDNNNNSNSTSKSDANDNKNNNTRVVLNVYDLTPLNNYLYWLGFGIFHSGIEVHGREYGFGAHDFPTSGVFEVEPRKCPRFVYRCSVTLGHVNMHPSEFRTFIESIANEYHGDTYHLISKNCNHFTNDMSHRLNGKRIPGWVNRLARLAVKLCLGDLLVMGSNPETASLHMQGCLLPECVEVTTVKQLPEYHECSVLAEDEIIESLSTASPCGSQSTSGLDDDQEKRLLSPLANKTDNLSFVKEAPLK</sequence>
<evidence type="ECO:0000256" key="1">
    <source>
        <dbReference type="ARBA" id="ARBA00008140"/>
    </source>
</evidence>
<dbReference type="PROSITE" id="PS51858">
    <property type="entry name" value="PPPDE"/>
    <property type="match status" value="1"/>
</dbReference>
<comment type="catalytic activity">
    <reaction evidence="4">
        <text>ATP + H2O = ADP + phosphate + H(+)</text>
        <dbReference type="Rhea" id="RHEA:13065"/>
        <dbReference type="ChEBI" id="CHEBI:15377"/>
        <dbReference type="ChEBI" id="CHEBI:15378"/>
        <dbReference type="ChEBI" id="CHEBI:30616"/>
        <dbReference type="ChEBI" id="CHEBI:43474"/>
        <dbReference type="ChEBI" id="CHEBI:456216"/>
        <dbReference type="EC" id="5.6.2.3"/>
    </reaction>
</comment>
<comment type="similarity">
    <text evidence="1">Belongs to the DeSI family.</text>
</comment>
<dbReference type="InterPro" id="IPR008580">
    <property type="entry name" value="PPPDE_dom"/>
</dbReference>
<feature type="region of interest" description="Disordered" evidence="5">
    <location>
        <begin position="960"/>
        <end position="983"/>
    </location>
</feature>
<feature type="region of interest" description="Disordered" evidence="5">
    <location>
        <begin position="751"/>
        <end position="771"/>
    </location>
</feature>
<dbReference type="Gene3D" id="3.40.50.300">
    <property type="entry name" value="P-loop containing nucleotide triphosphate hydrolases"/>
    <property type="match status" value="1"/>
</dbReference>
<gene>
    <name evidence="7" type="ORF">D0Y65_015382</name>
</gene>
<feature type="domain" description="PPPDE" evidence="6">
    <location>
        <begin position="774"/>
        <end position="909"/>
    </location>
</feature>
<name>A0A445KD55_GLYSO</name>
<dbReference type="GO" id="GO:0006508">
    <property type="term" value="P:proteolysis"/>
    <property type="evidence" value="ECO:0007669"/>
    <property type="project" value="UniProtKB-KW"/>
</dbReference>
<evidence type="ECO:0000313" key="8">
    <source>
        <dbReference type="Proteomes" id="UP000289340"/>
    </source>
</evidence>
<dbReference type="InterPro" id="IPR010285">
    <property type="entry name" value="DNA_helicase_pif1-like_DEAD"/>
</dbReference>
<feature type="region of interest" description="Disordered" evidence="5">
    <location>
        <begin position="84"/>
        <end position="113"/>
    </location>
</feature>
<feature type="region of interest" description="Disordered" evidence="5">
    <location>
        <begin position="36"/>
        <end position="65"/>
    </location>
</feature>
<evidence type="ECO:0000259" key="6">
    <source>
        <dbReference type="PROSITE" id="PS51858"/>
    </source>
</evidence>
<evidence type="ECO:0000256" key="5">
    <source>
        <dbReference type="SAM" id="MobiDB-lite"/>
    </source>
</evidence>
<dbReference type="InterPro" id="IPR025476">
    <property type="entry name" value="Helitron_helicase-like"/>
</dbReference>
<reference evidence="7 8" key="1">
    <citation type="submission" date="2018-09" db="EMBL/GenBank/DDBJ databases">
        <title>A high-quality reference genome of wild soybean provides a powerful tool to mine soybean genomes.</title>
        <authorList>
            <person name="Xie M."/>
            <person name="Chung C.Y.L."/>
            <person name="Li M.-W."/>
            <person name="Wong F.-L."/>
            <person name="Chan T.-F."/>
            <person name="Lam H.-M."/>
        </authorList>
    </citation>
    <scope>NUCLEOTIDE SEQUENCE [LARGE SCALE GENOMIC DNA]</scope>
    <source>
        <strain evidence="8">cv. W05</strain>
        <tissue evidence="7">Hypocotyl of etiolated seedlings</tissue>
    </source>
</reference>
<comment type="cofactor">
    <cofactor evidence="4">
        <name>Mg(2+)</name>
        <dbReference type="ChEBI" id="CHEBI:18420"/>
    </cofactor>
</comment>
<keyword evidence="4" id="KW-0547">Nucleotide-binding</keyword>
<dbReference type="AlphaFoldDB" id="A0A445KD55"/>
<keyword evidence="4" id="KW-0234">DNA repair</keyword>
<accession>A0A445KD55</accession>
<dbReference type="GO" id="GO:0006281">
    <property type="term" value="P:DNA repair"/>
    <property type="evidence" value="ECO:0007669"/>
    <property type="project" value="UniProtKB-KW"/>
</dbReference>
<dbReference type="InterPro" id="IPR042266">
    <property type="entry name" value="PPPDE_sf"/>
</dbReference>
<feature type="compositionally biased region" description="Polar residues" evidence="5">
    <location>
        <begin position="84"/>
        <end position="99"/>
    </location>
</feature>
<keyword evidence="2" id="KW-0645">Protease</keyword>
<dbReference type="GO" id="GO:0000723">
    <property type="term" value="P:telomere maintenance"/>
    <property type="evidence" value="ECO:0007669"/>
    <property type="project" value="InterPro"/>
</dbReference>
<protein>
    <recommendedName>
        <fullName evidence="4">ATP-dependent DNA helicase</fullName>
        <ecNumber evidence="4">5.6.2.3</ecNumber>
    </recommendedName>
</protein>
<dbReference type="GO" id="GO:0005524">
    <property type="term" value="F:ATP binding"/>
    <property type="evidence" value="ECO:0007669"/>
    <property type="project" value="UniProtKB-KW"/>
</dbReference>
<dbReference type="SMART" id="SM01179">
    <property type="entry name" value="DUF862"/>
    <property type="match status" value="1"/>
</dbReference>
<dbReference type="InterPro" id="IPR027417">
    <property type="entry name" value="P-loop_NTPase"/>
</dbReference>
<evidence type="ECO:0000313" key="7">
    <source>
        <dbReference type="EMBL" id="RZC08649.1"/>
    </source>
</evidence>
<dbReference type="PANTHER" id="PTHR10492:SF78">
    <property type="entry name" value="ATP-DEPENDENT DNA HELICASE"/>
    <property type="match status" value="1"/>
</dbReference>
<evidence type="ECO:0000256" key="3">
    <source>
        <dbReference type="ARBA" id="ARBA00022801"/>
    </source>
</evidence>
<dbReference type="GO" id="GO:0006310">
    <property type="term" value="P:DNA recombination"/>
    <property type="evidence" value="ECO:0007669"/>
    <property type="project" value="UniProtKB-KW"/>
</dbReference>
<dbReference type="GO" id="GO:0016887">
    <property type="term" value="F:ATP hydrolysis activity"/>
    <property type="evidence" value="ECO:0007669"/>
    <property type="project" value="RHEA"/>
</dbReference>
<keyword evidence="4" id="KW-0227">DNA damage</keyword>